<keyword evidence="1" id="KW-0472">Membrane</keyword>
<evidence type="ECO:0000313" key="2">
    <source>
        <dbReference type="EMBL" id="KAK4005654.1"/>
    </source>
</evidence>
<dbReference type="EMBL" id="JAOYFB010000002">
    <property type="protein sequence ID" value="KAK4005654.1"/>
    <property type="molecule type" value="Genomic_DNA"/>
</dbReference>
<keyword evidence="3" id="KW-1185">Reference proteome</keyword>
<accession>A0ABQ9YYC2</accession>
<reference evidence="2 3" key="1">
    <citation type="journal article" date="2023" name="Nucleic Acids Res.">
        <title>The hologenome of Daphnia magna reveals possible DNA methylation and microbiome-mediated evolution of the host genome.</title>
        <authorList>
            <person name="Chaturvedi A."/>
            <person name="Li X."/>
            <person name="Dhandapani V."/>
            <person name="Marshall H."/>
            <person name="Kissane S."/>
            <person name="Cuenca-Cambronero M."/>
            <person name="Asole G."/>
            <person name="Calvet F."/>
            <person name="Ruiz-Romero M."/>
            <person name="Marangio P."/>
            <person name="Guigo R."/>
            <person name="Rago D."/>
            <person name="Mirbahai L."/>
            <person name="Eastwood N."/>
            <person name="Colbourne J.K."/>
            <person name="Zhou J."/>
            <person name="Mallon E."/>
            <person name="Orsini L."/>
        </authorList>
    </citation>
    <scope>NUCLEOTIDE SEQUENCE [LARGE SCALE GENOMIC DNA]</scope>
    <source>
        <strain evidence="2">LRV0_1</strain>
    </source>
</reference>
<keyword evidence="1" id="KW-1133">Transmembrane helix</keyword>
<feature type="transmembrane region" description="Helical" evidence="1">
    <location>
        <begin position="94"/>
        <end position="114"/>
    </location>
</feature>
<evidence type="ECO:0000256" key="1">
    <source>
        <dbReference type="SAM" id="Phobius"/>
    </source>
</evidence>
<protein>
    <submittedName>
        <fullName evidence="2">Uncharacterized protein</fullName>
    </submittedName>
</protein>
<dbReference type="Proteomes" id="UP001234178">
    <property type="component" value="Unassembled WGS sequence"/>
</dbReference>
<proteinExistence type="predicted"/>
<name>A0ABQ9YYC2_9CRUS</name>
<organism evidence="2 3">
    <name type="scientific">Daphnia magna</name>
    <dbReference type="NCBI Taxonomy" id="35525"/>
    <lineage>
        <taxon>Eukaryota</taxon>
        <taxon>Metazoa</taxon>
        <taxon>Ecdysozoa</taxon>
        <taxon>Arthropoda</taxon>
        <taxon>Crustacea</taxon>
        <taxon>Branchiopoda</taxon>
        <taxon>Diplostraca</taxon>
        <taxon>Cladocera</taxon>
        <taxon>Anomopoda</taxon>
        <taxon>Daphniidae</taxon>
        <taxon>Daphnia</taxon>
    </lineage>
</organism>
<evidence type="ECO:0000313" key="3">
    <source>
        <dbReference type="Proteomes" id="UP001234178"/>
    </source>
</evidence>
<sequence>MSKGKSLKNCYFEVSFLTLGGMVVHRPSCSTPNLLEKDKQTISGLLGQMLKSFETVLTGMMEMVVVSRIISRVYSTAENPGEGRRMDTTGKGWLPVNIYIVGNGVGVAFLNVMLEIGVRFQMR</sequence>
<keyword evidence="1" id="KW-0812">Transmembrane</keyword>
<comment type="caution">
    <text evidence="2">The sequence shown here is derived from an EMBL/GenBank/DDBJ whole genome shotgun (WGS) entry which is preliminary data.</text>
</comment>
<gene>
    <name evidence="2" type="ORF">OUZ56_010696</name>
</gene>